<feature type="domain" description="Tubby C-terminal" evidence="3">
    <location>
        <begin position="305"/>
        <end position="592"/>
    </location>
</feature>
<evidence type="ECO:0000256" key="2">
    <source>
        <dbReference type="SAM" id="MobiDB-lite"/>
    </source>
</evidence>
<reference evidence="4 5" key="1">
    <citation type="submission" date="2024-02" db="EMBL/GenBank/DDBJ databases">
        <title>High-quality chromosome-scale genome assembly of Pensacola bahiagrass (Paspalum notatum Flugge var. saurae).</title>
        <authorList>
            <person name="Vega J.M."/>
            <person name="Podio M."/>
            <person name="Orjuela J."/>
            <person name="Siena L.A."/>
            <person name="Pessino S.C."/>
            <person name="Combes M.C."/>
            <person name="Mariac C."/>
            <person name="Albertini E."/>
            <person name="Pupilli F."/>
            <person name="Ortiz J.P.A."/>
            <person name="Leblanc O."/>
        </authorList>
    </citation>
    <scope>NUCLEOTIDE SEQUENCE [LARGE SCALE GENOMIC DNA]</scope>
    <source>
        <strain evidence="4">R1</strain>
        <tissue evidence="4">Leaf</tissue>
    </source>
</reference>
<evidence type="ECO:0000256" key="1">
    <source>
        <dbReference type="ARBA" id="ARBA00007129"/>
    </source>
</evidence>
<comment type="similarity">
    <text evidence="1">Belongs to the TUB family.</text>
</comment>
<evidence type="ECO:0000313" key="4">
    <source>
        <dbReference type="EMBL" id="WVZ54321.1"/>
    </source>
</evidence>
<dbReference type="SUPFAM" id="SSF54518">
    <property type="entry name" value="Tubby C-terminal domain-like"/>
    <property type="match status" value="1"/>
</dbReference>
<name>A0AAQ3PW84_PASNO</name>
<feature type="region of interest" description="Disordered" evidence="2">
    <location>
        <begin position="122"/>
        <end position="144"/>
    </location>
</feature>
<dbReference type="InterPro" id="IPR000007">
    <property type="entry name" value="Tubby_C"/>
</dbReference>
<keyword evidence="5" id="KW-1185">Reference proteome</keyword>
<evidence type="ECO:0000313" key="5">
    <source>
        <dbReference type="Proteomes" id="UP001341281"/>
    </source>
</evidence>
<protein>
    <recommendedName>
        <fullName evidence="3">Tubby C-terminal domain-containing protein</fullName>
    </recommendedName>
</protein>
<accession>A0AAQ3PW84</accession>
<dbReference type="InterPro" id="IPR018066">
    <property type="entry name" value="Tubby_C_CS"/>
</dbReference>
<dbReference type="PROSITE" id="PS01201">
    <property type="entry name" value="TUB_2"/>
    <property type="match status" value="1"/>
</dbReference>
<dbReference type="EMBL" id="CP144745">
    <property type="protein sequence ID" value="WVZ54321.1"/>
    <property type="molecule type" value="Genomic_DNA"/>
</dbReference>
<dbReference type="AlphaFoldDB" id="A0AAQ3PW84"/>
<dbReference type="PANTHER" id="PTHR16517:SF143">
    <property type="entry name" value="TUBBY-LIKE F-BOX PROTEIN"/>
    <property type="match status" value="1"/>
</dbReference>
<organism evidence="4 5">
    <name type="scientific">Paspalum notatum var. saurae</name>
    <dbReference type="NCBI Taxonomy" id="547442"/>
    <lineage>
        <taxon>Eukaryota</taxon>
        <taxon>Viridiplantae</taxon>
        <taxon>Streptophyta</taxon>
        <taxon>Embryophyta</taxon>
        <taxon>Tracheophyta</taxon>
        <taxon>Spermatophyta</taxon>
        <taxon>Magnoliopsida</taxon>
        <taxon>Liliopsida</taxon>
        <taxon>Poales</taxon>
        <taxon>Poaceae</taxon>
        <taxon>PACMAD clade</taxon>
        <taxon>Panicoideae</taxon>
        <taxon>Andropogonodae</taxon>
        <taxon>Paspaleae</taxon>
        <taxon>Paspalinae</taxon>
        <taxon>Paspalum</taxon>
    </lineage>
</organism>
<dbReference type="PRINTS" id="PR01573">
    <property type="entry name" value="SUPERTUBBY"/>
</dbReference>
<evidence type="ECO:0000259" key="3">
    <source>
        <dbReference type="Pfam" id="PF01167"/>
    </source>
</evidence>
<dbReference type="Gene3D" id="3.20.90.10">
    <property type="entry name" value="Tubby Protein, Chain A"/>
    <property type="match status" value="2"/>
</dbReference>
<dbReference type="Pfam" id="PF01167">
    <property type="entry name" value="Tub"/>
    <property type="match status" value="1"/>
</dbReference>
<feature type="compositionally biased region" description="Basic and acidic residues" evidence="2">
    <location>
        <begin position="16"/>
        <end position="49"/>
    </location>
</feature>
<proteinExistence type="inferred from homology"/>
<sequence>MADPANGNPSVDDMQEQERRREEEAKASEERRLKEAHDKEVEDRRRTDIDNTVAHTAPANPFLNTQEAAKFAMKLQQIKDDQEKQCCELPSSENLTSTRSSFRCLSLPSRLGDFGLARLSHSLGEQSRGRTTRPPASSTPSENRAVASLWPRGILLSSPLGLAADADQLSARPATHPSVGSRLFASASVLSLSCLSRKIHPFMSFRSIVRDVRNGFRSLSKRGFEVKLLGHRRGKSHGAVHELHDPAPCRAAAGRLPPELLQDVIERLEASEDTWPFRKHVVACAAVCITWREMCRLQRDNQRAQSPGPRDGTILCFIKRDRSTQIYSLYLCLNPGVLIENGKFLLSAKRICHVTCTEYIISMNAGKLSRFSINTCIGKLSDHTMQLVLQSLGKQAGDSTPRIRKVSCSQYSIAQISSELNILGTRGPRRMNCVMHSIPASGLESGGSVPCQPDSIVAHSLGGSFSDHSMHLSSARFSDIATGLGPGTGGQALVHGRDAPDPPNQGSKMAHEQMQCWCLNFRGRLVAAVTQPASIKNFEPTPSQGGLPPPLPEQDKAILQFGKVAKDTFTMDYRYLLSAFQAFAICLSSFDTKRACE</sequence>
<feature type="region of interest" description="Disordered" evidence="2">
    <location>
        <begin position="1"/>
        <end position="58"/>
    </location>
</feature>
<gene>
    <name evidence="4" type="ORF">U9M48_005136</name>
</gene>
<dbReference type="PANTHER" id="PTHR16517">
    <property type="entry name" value="TUBBY-RELATED"/>
    <property type="match status" value="1"/>
</dbReference>
<dbReference type="InterPro" id="IPR025659">
    <property type="entry name" value="Tubby-like_C"/>
</dbReference>
<dbReference type="Proteomes" id="UP001341281">
    <property type="component" value="Chromosome 01"/>
</dbReference>